<dbReference type="Proteomes" id="UP000510602">
    <property type="component" value="Segment"/>
</dbReference>
<evidence type="ECO:0000313" key="4">
    <source>
        <dbReference type="Proteomes" id="UP000510602"/>
    </source>
</evidence>
<reference evidence="2 4" key="2">
    <citation type="submission" date="2019-10" db="EMBL/GenBank/DDBJ databases">
        <authorList>
            <person name="Kayansamruaj P."/>
        </authorList>
    </citation>
    <scope>NUCLEOTIDE SEQUENCE [LARGE SCALE GENOMIC DNA]</scope>
    <source>
        <strain evidence="2">SDDV_Thai_2019</strain>
    </source>
</reference>
<gene>
    <name evidence="1" type="ORF">SDDV_086</name>
</gene>
<evidence type="ECO:0000313" key="2">
    <source>
        <dbReference type="EMBL" id="QLI60760.1"/>
    </source>
</evidence>
<keyword evidence="3" id="KW-1185">Reference proteome</keyword>
<name>A0A0K1L697_9VIRU</name>
<dbReference type="EMBL" id="MN562489">
    <property type="protein sequence ID" value="QLI60760.1"/>
    <property type="molecule type" value="Genomic_DNA"/>
</dbReference>
<dbReference type="GeneID" id="25479135"/>
<protein>
    <submittedName>
        <fullName evidence="1">ORF_086R</fullName>
    </submittedName>
</protein>
<dbReference type="Proteomes" id="UP000201485">
    <property type="component" value="Segment"/>
</dbReference>
<dbReference type="KEGG" id="vg:25479135"/>
<accession>A0A0K1L697</accession>
<evidence type="ECO:0000313" key="1">
    <source>
        <dbReference type="EMBL" id="AKU37501.1"/>
    </source>
</evidence>
<dbReference type="RefSeq" id="YP_009163847.1">
    <property type="nucleotide sequence ID" value="NC_027778.1"/>
</dbReference>
<organism evidence="1 3">
    <name type="scientific">Scale drop disease virus</name>
    <dbReference type="NCBI Taxonomy" id="1697349"/>
    <lineage>
        <taxon>Viruses</taxon>
        <taxon>Varidnaviria</taxon>
        <taxon>Bamfordvirae</taxon>
        <taxon>Nucleocytoviricota</taxon>
        <taxon>Megaviricetes</taxon>
        <taxon>Pimascovirales</taxon>
        <taxon>Pimascovirales incertae sedis</taxon>
        <taxon>Iridoviridae</taxon>
        <taxon>Alphairidovirinae</taxon>
        <taxon>Megalocytivirus</taxon>
        <taxon>Megalocytivirus lates1</taxon>
    </lineage>
</organism>
<evidence type="ECO:0000313" key="3">
    <source>
        <dbReference type="Proteomes" id="UP000201485"/>
    </source>
</evidence>
<proteinExistence type="predicted"/>
<dbReference type="EMBL" id="KR139659">
    <property type="protein sequence ID" value="AKU37501.1"/>
    <property type="molecule type" value="Genomic_DNA"/>
</dbReference>
<reference evidence="1 3" key="1">
    <citation type="journal article" date="2015" name="PLoS Pathog.">
        <title>A Novel Virus Causes Scale Drop Disease in Lates calcarifer.</title>
        <authorList>
            <person name="de Groof A."/>
            <person name="Guelen L."/>
            <person name="Deijs M."/>
            <person name="van der Wal Y."/>
            <person name="Miyata M."/>
            <person name="Ng K.S."/>
            <person name="van Grinsven L."/>
            <person name="Simmelink B."/>
            <person name="Biermann Y."/>
            <person name="Grisez L."/>
            <person name="van Lent J."/>
            <person name="de Ronde A."/>
            <person name="Chang S.F."/>
            <person name="Schrier C."/>
            <person name="van der Hoek L."/>
        </authorList>
    </citation>
    <scope>NUCLEOTIDE SEQUENCE [LARGE SCALE GENOMIC DNA]</scope>
    <source>
        <strain evidence="1">C4575</strain>
    </source>
</reference>
<sequence>MQSVNRLHVVLGHRRYDLVDKYAKGIPCVSTEICFRDGRVSSCASLFRFASETDAVRVADSTCFKCTCINHVHSMLIIWLNRGWTRALNVVAYKKRFSEKRLYYVGYAWRHVCVLPTSMFYAIYPTAHFVVCNMPKCRAKSRNKALYQATVAYLHRFWFMFRDDTLQSLALKKCSAKDFDVVKRILSSSNIDMILKFVVR</sequence>